<dbReference type="AlphaFoldDB" id="A0A8X6JQV6"/>
<evidence type="ECO:0000313" key="3">
    <source>
        <dbReference type="Proteomes" id="UP000887013"/>
    </source>
</evidence>
<proteinExistence type="predicted"/>
<evidence type="ECO:0000313" key="2">
    <source>
        <dbReference type="EMBL" id="GFS30478.1"/>
    </source>
</evidence>
<evidence type="ECO:0000256" key="1">
    <source>
        <dbReference type="SAM" id="MobiDB-lite"/>
    </source>
</evidence>
<keyword evidence="3" id="KW-1185">Reference proteome</keyword>
<dbReference type="EMBL" id="BMAW01087586">
    <property type="protein sequence ID" value="GFS30478.1"/>
    <property type="molecule type" value="Genomic_DNA"/>
</dbReference>
<accession>A0A8X6JQV6</accession>
<comment type="caution">
    <text evidence="2">The sequence shown here is derived from an EMBL/GenBank/DDBJ whole genome shotgun (WGS) entry which is preliminary data.</text>
</comment>
<reference evidence="2" key="1">
    <citation type="submission" date="2020-08" db="EMBL/GenBank/DDBJ databases">
        <title>Multicomponent nature underlies the extraordinary mechanical properties of spider dragline silk.</title>
        <authorList>
            <person name="Kono N."/>
            <person name="Nakamura H."/>
            <person name="Mori M."/>
            <person name="Yoshida Y."/>
            <person name="Ohtoshi R."/>
            <person name="Malay A.D."/>
            <person name="Moran D.A.P."/>
            <person name="Tomita M."/>
            <person name="Numata K."/>
            <person name="Arakawa K."/>
        </authorList>
    </citation>
    <scope>NUCLEOTIDE SEQUENCE</scope>
</reference>
<feature type="region of interest" description="Disordered" evidence="1">
    <location>
        <begin position="55"/>
        <end position="74"/>
    </location>
</feature>
<gene>
    <name evidence="2" type="ORF">NPIL_49601</name>
</gene>
<name>A0A8X6JQV6_NEPPI</name>
<feature type="region of interest" description="Disordered" evidence="1">
    <location>
        <begin position="1"/>
        <end position="22"/>
    </location>
</feature>
<organism evidence="2 3">
    <name type="scientific">Nephila pilipes</name>
    <name type="common">Giant wood spider</name>
    <name type="synonym">Nephila maculata</name>
    <dbReference type="NCBI Taxonomy" id="299642"/>
    <lineage>
        <taxon>Eukaryota</taxon>
        <taxon>Metazoa</taxon>
        <taxon>Ecdysozoa</taxon>
        <taxon>Arthropoda</taxon>
        <taxon>Chelicerata</taxon>
        <taxon>Arachnida</taxon>
        <taxon>Araneae</taxon>
        <taxon>Araneomorphae</taxon>
        <taxon>Entelegynae</taxon>
        <taxon>Araneoidea</taxon>
        <taxon>Nephilidae</taxon>
        <taxon>Nephila</taxon>
    </lineage>
</organism>
<protein>
    <submittedName>
        <fullName evidence="2">Uncharacterized protein</fullName>
    </submittedName>
</protein>
<sequence>MHSAPPLPEESGMKQTPPHLSLEAAQTEKIMIVTLKVTMASLLLQEKVPPIIIDEEHRPPGLRRTKNSASQPVLQPPPKCLKMYFSLPILRTAKTVQTHCQCSLWKSPPTSRMCKINLTSKP</sequence>
<dbReference type="Proteomes" id="UP000887013">
    <property type="component" value="Unassembled WGS sequence"/>
</dbReference>